<dbReference type="InterPro" id="IPR029751">
    <property type="entry name" value="Ribosomal_L25_dom"/>
</dbReference>
<comment type="subunit">
    <text evidence="5">Part of the 50S ribosomal subunit; part of the 5S rRNA/L5/L18/L25 subcomplex. Contacts the 5S rRNA. Binds to the 5S rRNA independently of L5 and L18.</text>
</comment>
<evidence type="ECO:0000256" key="2">
    <source>
        <dbReference type="ARBA" id="ARBA00022884"/>
    </source>
</evidence>
<name>A0A2S6N1D9_RHOGL</name>
<protein>
    <recommendedName>
        <fullName evidence="5">Large ribosomal subunit protein bL25</fullName>
    </recommendedName>
    <alternativeName>
        <fullName evidence="5">General stress protein CTC</fullName>
    </alternativeName>
</protein>
<comment type="similarity">
    <text evidence="5">Belongs to the bacterial ribosomal protein bL25 family. CTC subfamily.</text>
</comment>
<dbReference type="Proteomes" id="UP000239724">
    <property type="component" value="Unassembled WGS sequence"/>
</dbReference>
<reference evidence="9 10" key="1">
    <citation type="journal article" date="2018" name="Arch. Microbiol.">
        <title>New insights into the metabolic potential of the phototrophic purple bacterium Rhodopila globiformis DSM 161(T) from its draft genome sequence and evidence for a vanadium-dependent nitrogenase.</title>
        <authorList>
            <person name="Imhoff J.F."/>
            <person name="Rahn T."/>
            <person name="Kunzel S."/>
            <person name="Neulinger S.C."/>
        </authorList>
    </citation>
    <scope>NUCLEOTIDE SEQUENCE [LARGE SCALE GENOMIC DNA]</scope>
    <source>
        <strain evidence="9 10">DSM 161</strain>
    </source>
</reference>
<feature type="domain" description="Large ribosomal subunit protein bL25 L25" evidence="7">
    <location>
        <begin position="7"/>
        <end position="94"/>
    </location>
</feature>
<dbReference type="NCBIfam" id="NF004612">
    <property type="entry name" value="PRK05943.1"/>
    <property type="match status" value="1"/>
</dbReference>
<evidence type="ECO:0000256" key="5">
    <source>
        <dbReference type="HAMAP-Rule" id="MF_01334"/>
    </source>
</evidence>
<dbReference type="NCBIfam" id="TIGR00731">
    <property type="entry name" value="bL25_bact_ctc"/>
    <property type="match status" value="1"/>
</dbReference>
<evidence type="ECO:0000313" key="9">
    <source>
        <dbReference type="EMBL" id="PPQ28441.1"/>
    </source>
</evidence>
<dbReference type="Pfam" id="PF01386">
    <property type="entry name" value="Ribosomal_L25p"/>
    <property type="match status" value="1"/>
</dbReference>
<dbReference type="InterPro" id="IPR020930">
    <property type="entry name" value="Ribosomal_uL5_bac-type"/>
</dbReference>
<evidence type="ECO:0000313" key="10">
    <source>
        <dbReference type="Proteomes" id="UP000239724"/>
    </source>
</evidence>
<evidence type="ECO:0000256" key="4">
    <source>
        <dbReference type="ARBA" id="ARBA00023274"/>
    </source>
</evidence>
<comment type="function">
    <text evidence="5">This is one of the proteins that binds to the 5S RNA in the ribosome where it forms part of the central protuberance.</text>
</comment>
<dbReference type="GO" id="GO:0008097">
    <property type="term" value="F:5S rRNA binding"/>
    <property type="evidence" value="ECO:0007669"/>
    <property type="project" value="InterPro"/>
</dbReference>
<dbReference type="PANTHER" id="PTHR33284">
    <property type="entry name" value="RIBOSOMAL PROTEIN L25/GLN-TRNA SYNTHETASE, ANTI-CODON-BINDING DOMAIN-CONTAINING PROTEIN"/>
    <property type="match status" value="1"/>
</dbReference>
<proteinExistence type="inferred from homology"/>
<dbReference type="PANTHER" id="PTHR33284:SF1">
    <property type="entry name" value="RIBOSOMAL PROTEIN L25_GLN-TRNA SYNTHETASE, ANTI-CODON-BINDING DOMAIN-CONTAINING PROTEIN"/>
    <property type="match status" value="1"/>
</dbReference>
<dbReference type="SUPFAM" id="SSF50715">
    <property type="entry name" value="Ribosomal protein L25-like"/>
    <property type="match status" value="1"/>
</dbReference>
<gene>
    <name evidence="5" type="primary">rplY</name>
    <name evidence="5" type="synonym">ctc</name>
    <name evidence="9" type="ORF">CCS01_24195</name>
</gene>
<dbReference type="GO" id="GO:0022625">
    <property type="term" value="C:cytosolic large ribosomal subunit"/>
    <property type="evidence" value="ECO:0007669"/>
    <property type="project" value="TreeGrafter"/>
</dbReference>
<dbReference type="AlphaFoldDB" id="A0A2S6N1D9"/>
<keyword evidence="10" id="KW-1185">Reference proteome</keyword>
<sequence>MANVVTIEAEVRARSGKGAARATRRAGKVPAVIYGGKQEPSLIALDPRVVIRELHRAGWQSRLYEIQTGAEPIRALIRGVQFHPVSDAPEHVDFQRLVGGQQIKVAVPVHFENDGISPGLKRGAVLNVVRHAVEVYCDSDHIPEQFTADLGPLDFNDNVRWHDLKGTENVKPVIARDFVVATVVPPTKIEVAATDAAAGAAPAAGAKAPAKAPAKAAAKKG</sequence>
<organism evidence="9 10">
    <name type="scientific">Rhodopila globiformis</name>
    <name type="common">Rhodopseudomonas globiformis</name>
    <dbReference type="NCBI Taxonomy" id="1071"/>
    <lineage>
        <taxon>Bacteria</taxon>
        <taxon>Pseudomonadati</taxon>
        <taxon>Pseudomonadota</taxon>
        <taxon>Alphaproteobacteria</taxon>
        <taxon>Acetobacterales</taxon>
        <taxon>Acetobacteraceae</taxon>
        <taxon>Rhodopila</taxon>
    </lineage>
</organism>
<feature type="region of interest" description="Disordered" evidence="6">
    <location>
        <begin position="202"/>
        <end position="221"/>
    </location>
</feature>
<dbReference type="HAMAP" id="MF_01334">
    <property type="entry name" value="Ribosomal_bL25_CTC"/>
    <property type="match status" value="1"/>
</dbReference>
<feature type="domain" description="Large ribosomal subunit protein bL25 beta" evidence="8">
    <location>
        <begin position="103"/>
        <end position="186"/>
    </location>
</feature>
<dbReference type="InterPro" id="IPR001021">
    <property type="entry name" value="Ribosomal_bL25_long"/>
</dbReference>
<dbReference type="NCBIfam" id="NF004128">
    <property type="entry name" value="PRK05618.1-2"/>
    <property type="match status" value="1"/>
</dbReference>
<accession>A0A2S6N1D9</accession>
<comment type="caution">
    <text evidence="9">The sequence shown here is derived from an EMBL/GenBank/DDBJ whole genome shotgun (WGS) entry which is preliminary data.</text>
</comment>
<dbReference type="InterPro" id="IPR020057">
    <property type="entry name" value="Ribosomal_bL25_b-dom"/>
</dbReference>
<dbReference type="CDD" id="cd00495">
    <property type="entry name" value="Ribosomal_L25_TL5_CTC"/>
    <property type="match status" value="1"/>
</dbReference>
<dbReference type="InterPro" id="IPR037121">
    <property type="entry name" value="Ribosomal_bL25_C"/>
</dbReference>
<keyword evidence="2 5" id="KW-0694">RNA-binding</keyword>
<dbReference type="Gene3D" id="2.40.240.10">
    <property type="entry name" value="Ribosomal Protein L25, Chain P"/>
    <property type="match status" value="1"/>
</dbReference>
<dbReference type="GO" id="GO:0003735">
    <property type="term" value="F:structural constituent of ribosome"/>
    <property type="evidence" value="ECO:0007669"/>
    <property type="project" value="InterPro"/>
</dbReference>
<evidence type="ECO:0000256" key="3">
    <source>
        <dbReference type="ARBA" id="ARBA00022980"/>
    </source>
</evidence>
<evidence type="ECO:0000256" key="6">
    <source>
        <dbReference type="SAM" id="MobiDB-lite"/>
    </source>
</evidence>
<evidence type="ECO:0000259" key="8">
    <source>
        <dbReference type="Pfam" id="PF14693"/>
    </source>
</evidence>
<dbReference type="InterPro" id="IPR011035">
    <property type="entry name" value="Ribosomal_bL25/Gln-tRNA_synth"/>
</dbReference>
<keyword evidence="4 5" id="KW-0687">Ribonucleoprotein</keyword>
<dbReference type="InterPro" id="IPR020056">
    <property type="entry name" value="Rbsml_bL25/Gln-tRNA_synth_N"/>
</dbReference>
<dbReference type="EMBL" id="NHRY01000243">
    <property type="protein sequence ID" value="PPQ28441.1"/>
    <property type="molecule type" value="Genomic_DNA"/>
</dbReference>
<dbReference type="OrthoDB" id="9806411at2"/>
<keyword evidence="3 5" id="KW-0689">Ribosomal protein</keyword>
<dbReference type="Gene3D" id="2.170.120.20">
    <property type="entry name" value="Ribosomal protein L25, beta domain"/>
    <property type="match status" value="1"/>
</dbReference>
<keyword evidence="1 5" id="KW-0699">rRNA-binding</keyword>
<dbReference type="Pfam" id="PF14693">
    <property type="entry name" value="Ribosomal_TL5_C"/>
    <property type="match status" value="1"/>
</dbReference>
<dbReference type="RefSeq" id="WP_104521391.1">
    <property type="nucleotide sequence ID" value="NZ_NHRY01000243.1"/>
</dbReference>
<evidence type="ECO:0000259" key="7">
    <source>
        <dbReference type="Pfam" id="PF01386"/>
    </source>
</evidence>
<dbReference type="GO" id="GO:0006412">
    <property type="term" value="P:translation"/>
    <property type="evidence" value="ECO:0007669"/>
    <property type="project" value="UniProtKB-UniRule"/>
</dbReference>
<evidence type="ECO:0000256" key="1">
    <source>
        <dbReference type="ARBA" id="ARBA00022730"/>
    </source>
</evidence>